<evidence type="ECO:0000313" key="2">
    <source>
        <dbReference type="Proteomes" id="UP000006575"/>
    </source>
</evidence>
<dbReference type="AlphaFoldDB" id="Q1M9F2"/>
<name>Q1M9F2_RHIJ3</name>
<dbReference type="EnsemblBacteria" id="CAK02866">
    <property type="protein sequence ID" value="CAK02866"/>
    <property type="gene ID" value="pRL80065"/>
</dbReference>
<geneLocation type="plasmid" evidence="1 2">
    <name>pRL8</name>
</geneLocation>
<dbReference type="HOGENOM" id="CLU_2846808_0_0_5"/>
<protein>
    <submittedName>
        <fullName evidence="1">Uncharacterized protein</fullName>
    </submittedName>
</protein>
<reference evidence="1 2" key="1">
    <citation type="journal article" date="2006" name="Genome Biol.">
        <title>The genome of Rhizobium leguminosarum has recognizable core and accessory components.</title>
        <authorList>
            <person name="Young J.W."/>
            <person name="Crossman L.C."/>
            <person name="Johnston A.W.B."/>
            <person name="Thomson N.R."/>
            <person name="Ghazoui Z.F."/>
            <person name="Hull K.H."/>
            <person name="Wexler M."/>
            <person name="Curson A.R.J."/>
            <person name="Todd J.D."/>
            <person name="Poole P.S."/>
            <person name="Mauchline T.H."/>
            <person name="East A.K."/>
            <person name="Quail M.A."/>
            <person name="Churcher C."/>
            <person name="Arrowsmith C."/>
            <person name="Cherevach A."/>
            <person name="Chillingworth T."/>
            <person name="Clarke K."/>
            <person name="Cronin A."/>
            <person name="Davis P."/>
            <person name="Fraser A."/>
            <person name="Hance Z."/>
            <person name="Hauser H."/>
            <person name="Jagels K."/>
            <person name="Moule S."/>
            <person name="Mungall K."/>
            <person name="Norbertczak H."/>
            <person name="Rabbinowitsch E."/>
            <person name="Sanders M."/>
            <person name="Simmonds M."/>
            <person name="Whitehead S."/>
            <person name="Parkhill J."/>
        </authorList>
    </citation>
    <scope>NUCLEOTIDE SEQUENCE [LARGE SCALE GENOMIC DNA]</scope>
    <source>
        <strain evidence="2">DSM 114642 / LMG 32736 / 3841</strain>
    </source>
</reference>
<evidence type="ECO:0000313" key="1">
    <source>
        <dbReference type="EMBL" id="CAK02866.1"/>
    </source>
</evidence>
<sequence length="65" mass="7134">MRTRNVAGPPAGQSSKARGLALKMGEKLRRRVLRVRYDSGIPSGHHVLAQNTRTNCQIGAHEKSI</sequence>
<proteinExistence type="predicted"/>
<gene>
    <name evidence="1" type="ordered locus">pRL80065</name>
</gene>
<dbReference type="KEGG" id="rle:pRL80065"/>
<dbReference type="EMBL" id="AM236082">
    <property type="protein sequence ID" value="CAK02866.1"/>
    <property type="molecule type" value="Genomic_DNA"/>
</dbReference>
<keyword evidence="2" id="KW-1185">Reference proteome</keyword>
<keyword evidence="1" id="KW-0614">Plasmid</keyword>
<accession>Q1M9F2</accession>
<organism evidence="1 2">
    <name type="scientific">Rhizobium johnstonii (strain DSM 114642 / LMG 32736 / 3841)</name>
    <name type="common">Rhizobium leguminosarum bv. viciae</name>
    <dbReference type="NCBI Taxonomy" id="216596"/>
    <lineage>
        <taxon>Bacteria</taxon>
        <taxon>Pseudomonadati</taxon>
        <taxon>Pseudomonadota</taxon>
        <taxon>Alphaproteobacteria</taxon>
        <taxon>Hyphomicrobiales</taxon>
        <taxon>Rhizobiaceae</taxon>
        <taxon>Rhizobium/Agrobacterium group</taxon>
        <taxon>Rhizobium</taxon>
        <taxon>Rhizobium johnstonii</taxon>
    </lineage>
</organism>
<dbReference type="Proteomes" id="UP000006575">
    <property type="component" value="Plasmid pRL8"/>
</dbReference>